<reference evidence="2 3" key="1">
    <citation type="submission" date="2018-06" db="EMBL/GenBank/DDBJ databases">
        <authorList>
            <consortium name="Pathogen Informatics"/>
            <person name="Doyle S."/>
        </authorList>
    </citation>
    <scope>NUCLEOTIDE SEQUENCE [LARGE SCALE GENOMIC DNA]</scope>
    <source>
        <strain evidence="2 3">NCTC10211</strain>
    </source>
</reference>
<evidence type="ECO:0000256" key="1">
    <source>
        <dbReference type="SAM" id="SignalP"/>
    </source>
</evidence>
<evidence type="ECO:0000313" key="2">
    <source>
        <dbReference type="EMBL" id="SUI68229.1"/>
    </source>
</evidence>
<evidence type="ECO:0008006" key="4">
    <source>
        <dbReference type="Google" id="ProtNLM"/>
    </source>
</evidence>
<name>A0A379ZUN9_SERMA</name>
<dbReference type="Proteomes" id="UP000254765">
    <property type="component" value="Unassembled WGS sequence"/>
</dbReference>
<dbReference type="EMBL" id="UGYK01000002">
    <property type="protein sequence ID" value="SUI68229.1"/>
    <property type="molecule type" value="Genomic_DNA"/>
</dbReference>
<protein>
    <recommendedName>
        <fullName evidence="4">Chaperone protein EcpD</fullName>
    </recommendedName>
</protein>
<feature type="chain" id="PRO_5017045247" description="Chaperone protein EcpD" evidence="1">
    <location>
        <begin position="24"/>
        <end position="94"/>
    </location>
</feature>
<organism evidence="2 3">
    <name type="scientific">Serratia marcescens</name>
    <dbReference type="NCBI Taxonomy" id="615"/>
    <lineage>
        <taxon>Bacteria</taxon>
        <taxon>Pseudomonadati</taxon>
        <taxon>Pseudomonadota</taxon>
        <taxon>Gammaproteobacteria</taxon>
        <taxon>Enterobacterales</taxon>
        <taxon>Yersiniaceae</taxon>
        <taxon>Serratia</taxon>
    </lineage>
</organism>
<gene>
    <name evidence="2" type="ORF">NCTC10211_04306</name>
</gene>
<evidence type="ECO:0000313" key="3">
    <source>
        <dbReference type="Proteomes" id="UP000254765"/>
    </source>
</evidence>
<feature type="signal peptide" evidence="1">
    <location>
        <begin position="1"/>
        <end position="23"/>
    </location>
</feature>
<proteinExistence type="predicted"/>
<keyword evidence="1" id="KW-0732">Signal</keyword>
<dbReference type="SUPFAM" id="SSF49354">
    <property type="entry name" value="PapD-like"/>
    <property type="match status" value="1"/>
</dbReference>
<dbReference type="AlphaFoldDB" id="A0A379ZUN9"/>
<dbReference type="InterPro" id="IPR008962">
    <property type="entry name" value="PapD-like_sf"/>
</dbReference>
<accession>A0A379ZUN9</accession>
<sequence length="94" mass="10714">MRIPFRLPLTAALLLASQQHALAAASILIWPIDPVIEDQQQATALWLENRDSKPVYMQIRVLGWQQTAGKDDYSNQSDVIASRRWRRSRQANAS</sequence>